<dbReference type="AlphaFoldDB" id="A0A6N8DQ50"/>
<evidence type="ECO:0000256" key="4">
    <source>
        <dbReference type="ARBA" id="ARBA00022692"/>
    </source>
</evidence>
<dbReference type="InterPro" id="IPR001173">
    <property type="entry name" value="Glyco_trans_2-like"/>
</dbReference>
<sequence>MKTLSLVTPCYNEEAGIAECYEACRKIMSELPGYAYEHVFIDNCSQDRTVAILKEIAARDKRVKIIVNARNFGPARSPHHAMLEVNGDAVIPVVADLQTPPALIPEMVRAWEDGYKIVVAVRENAGAGSPPIALARKIFYSLIRKISKVEQIANYMGYGLYDRRVMDVMRTLYEPDPYFRGLVPEIGFERKVVTYHQPDRMHGSSKHSLFDLIDFALMGITTFSKAPMRLMTVTGFVAACLSFVFGFLYLVAKVLFWSSIPFGIAPILIAVFMLGSVQLLALGLLGEYVGVLLQYARRFPLVVEKERVNFD</sequence>
<feature type="transmembrane region" description="Helical" evidence="7">
    <location>
        <begin position="264"/>
        <end position="289"/>
    </location>
</feature>
<comment type="caution">
    <text evidence="9">The sequence shown here is derived from an EMBL/GenBank/DDBJ whole genome shotgun (WGS) entry which is preliminary data.</text>
</comment>
<dbReference type="Proteomes" id="UP000439113">
    <property type="component" value="Unassembled WGS sequence"/>
</dbReference>
<comment type="subcellular location">
    <subcellularLocation>
        <location evidence="1">Membrane</location>
        <topology evidence="1">Multi-pass membrane protein</topology>
    </subcellularLocation>
</comment>
<evidence type="ECO:0000256" key="6">
    <source>
        <dbReference type="ARBA" id="ARBA00023136"/>
    </source>
</evidence>
<dbReference type="PANTHER" id="PTHR48090">
    <property type="entry name" value="UNDECAPRENYL-PHOSPHATE 4-DEOXY-4-FORMAMIDO-L-ARABINOSE TRANSFERASE-RELATED"/>
    <property type="match status" value="1"/>
</dbReference>
<dbReference type="OrthoDB" id="9807795at2"/>
<dbReference type="GO" id="GO:0005886">
    <property type="term" value="C:plasma membrane"/>
    <property type="evidence" value="ECO:0007669"/>
    <property type="project" value="TreeGrafter"/>
</dbReference>
<name>A0A6N8DQ50_RHOAC</name>
<proteinExistence type="predicted"/>
<evidence type="ECO:0000256" key="2">
    <source>
        <dbReference type="ARBA" id="ARBA00022676"/>
    </source>
</evidence>
<keyword evidence="4 7" id="KW-0812">Transmembrane</keyword>
<dbReference type="RefSeq" id="WP_155446352.1">
    <property type="nucleotide sequence ID" value="NZ_JAOQNR010000008.1"/>
</dbReference>
<keyword evidence="3 9" id="KW-0808">Transferase</keyword>
<evidence type="ECO:0000256" key="1">
    <source>
        <dbReference type="ARBA" id="ARBA00004141"/>
    </source>
</evidence>
<evidence type="ECO:0000256" key="7">
    <source>
        <dbReference type="SAM" id="Phobius"/>
    </source>
</evidence>
<feature type="domain" description="Glycosyltransferase 2-like" evidence="8">
    <location>
        <begin position="5"/>
        <end position="151"/>
    </location>
</feature>
<keyword evidence="6 7" id="KW-0472">Membrane</keyword>
<dbReference type="Pfam" id="PF00535">
    <property type="entry name" value="Glycos_transf_2"/>
    <property type="match status" value="1"/>
</dbReference>
<protein>
    <submittedName>
        <fullName evidence="9">Glycosyltransferase</fullName>
    </submittedName>
</protein>
<feature type="transmembrane region" description="Helical" evidence="7">
    <location>
        <begin position="230"/>
        <end position="252"/>
    </location>
</feature>
<dbReference type="Gene3D" id="3.90.550.10">
    <property type="entry name" value="Spore Coat Polysaccharide Biosynthesis Protein SpsA, Chain A"/>
    <property type="match status" value="1"/>
</dbReference>
<organism evidence="9 10">
    <name type="scientific">Rhodoblastus acidophilus</name>
    <name type="common">Rhodopseudomonas acidophila</name>
    <dbReference type="NCBI Taxonomy" id="1074"/>
    <lineage>
        <taxon>Bacteria</taxon>
        <taxon>Pseudomonadati</taxon>
        <taxon>Pseudomonadota</taxon>
        <taxon>Alphaproteobacteria</taxon>
        <taxon>Hyphomicrobiales</taxon>
        <taxon>Rhodoblastaceae</taxon>
        <taxon>Rhodoblastus</taxon>
    </lineage>
</organism>
<reference evidence="9 10" key="1">
    <citation type="submission" date="2019-11" db="EMBL/GenBank/DDBJ databases">
        <title>Whole-genome sequence of a Rhodoblastus acidophilus DSM 142.</title>
        <authorList>
            <person name="Kyndt J.A."/>
            <person name="Meyer T.E."/>
        </authorList>
    </citation>
    <scope>NUCLEOTIDE SEQUENCE [LARGE SCALE GENOMIC DNA]</scope>
    <source>
        <strain evidence="9 10">DSM 142</strain>
    </source>
</reference>
<evidence type="ECO:0000256" key="5">
    <source>
        <dbReference type="ARBA" id="ARBA00022989"/>
    </source>
</evidence>
<evidence type="ECO:0000256" key="3">
    <source>
        <dbReference type="ARBA" id="ARBA00022679"/>
    </source>
</evidence>
<dbReference type="CDD" id="cd04187">
    <property type="entry name" value="DPM1_like_bac"/>
    <property type="match status" value="1"/>
</dbReference>
<evidence type="ECO:0000259" key="8">
    <source>
        <dbReference type="Pfam" id="PF00535"/>
    </source>
</evidence>
<evidence type="ECO:0000313" key="10">
    <source>
        <dbReference type="Proteomes" id="UP000439113"/>
    </source>
</evidence>
<keyword evidence="5 7" id="KW-1133">Transmembrane helix</keyword>
<evidence type="ECO:0000313" key="9">
    <source>
        <dbReference type="EMBL" id="MTV31665.1"/>
    </source>
</evidence>
<accession>A0A6N8DQ50</accession>
<dbReference type="GO" id="GO:0016757">
    <property type="term" value="F:glycosyltransferase activity"/>
    <property type="evidence" value="ECO:0007669"/>
    <property type="project" value="UniProtKB-KW"/>
</dbReference>
<keyword evidence="2" id="KW-0328">Glycosyltransferase</keyword>
<gene>
    <name evidence="9" type="ORF">GJ654_11745</name>
</gene>
<dbReference type="EMBL" id="WNKS01000009">
    <property type="protein sequence ID" value="MTV31665.1"/>
    <property type="molecule type" value="Genomic_DNA"/>
</dbReference>
<dbReference type="InterPro" id="IPR050256">
    <property type="entry name" value="Glycosyltransferase_2"/>
</dbReference>
<dbReference type="InterPro" id="IPR029044">
    <property type="entry name" value="Nucleotide-diphossugar_trans"/>
</dbReference>
<dbReference type="SUPFAM" id="SSF53448">
    <property type="entry name" value="Nucleotide-diphospho-sugar transferases"/>
    <property type="match status" value="1"/>
</dbReference>
<dbReference type="PANTHER" id="PTHR48090:SF1">
    <property type="entry name" value="PROPHAGE BACTOPRENOL GLUCOSYL TRANSFERASE HOMOLOG"/>
    <property type="match status" value="1"/>
</dbReference>